<keyword evidence="2" id="KW-0472">Membrane</keyword>
<dbReference type="GO" id="GO:0016020">
    <property type="term" value="C:membrane"/>
    <property type="evidence" value="ECO:0007669"/>
    <property type="project" value="InterPro"/>
</dbReference>
<feature type="domain" description="Dystroglycan-type cadherin-like" evidence="4">
    <location>
        <begin position="132"/>
        <end position="232"/>
    </location>
</feature>
<dbReference type="InterPro" id="IPR013783">
    <property type="entry name" value="Ig-like_fold"/>
</dbReference>
<organism evidence="5 6">
    <name type="scientific">Podospora appendiculata</name>
    <dbReference type="NCBI Taxonomy" id="314037"/>
    <lineage>
        <taxon>Eukaryota</taxon>
        <taxon>Fungi</taxon>
        <taxon>Dikarya</taxon>
        <taxon>Ascomycota</taxon>
        <taxon>Pezizomycotina</taxon>
        <taxon>Sordariomycetes</taxon>
        <taxon>Sordariomycetidae</taxon>
        <taxon>Sordariales</taxon>
        <taxon>Podosporaceae</taxon>
        <taxon>Podospora</taxon>
    </lineage>
</organism>
<keyword evidence="6" id="KW-1185">Reference proteome</keyword>
<feature type="compositionally biased region" description="Low complexity" evidence="1">
    <location>
        <begin position="771"/>
        <end position="784"/>
    </location>
</feature>
<feature type="compositionally biased region" description="Polar residues" evidence="1">
    <location>
        <begin position="905"/>
        <end position="915"/>
    </location>
</feature>
<accession>A0AAE0X6F6</accession>
<dbReference type="Pfam" id="PF05345">
    <property type="entry name" value="He_PIG"/>
    <property type="match status" value="2"/>
</dbReference>
<sequence length="977" mass="104077">MASMEVVRAVLVLVFGLVFFIGPSAAVPAISFPINLQVPPVARTGQPNSFIFSQSTFTASSAITEARRLFGTPTEADIAPGNVVGVPVGLVATDASGSTTLDATLVISRSPAPLNKIPLDQQVPRFGIFSSPSSILLPPQTPFALDLAPDTFVDSSNNPLNYYAVMDDHTPLPAWVTFDAGKLSFVGQTPPAESLIQPPQPFSFQLIASDVVGFTAASLAFGFVVGLHGITTDQTVIVLNTTVGNPVSYTLPRDSIKVDGKPSVPGDVTIASTTNIPPWLSMDKNSWQLSGTPPETAGSTNFKITLADTYWDTLEITVNIEIASGITRTAGLFKGNIPVLTAVPGKPFSFDLSPYLSNPGDTDIAVEADPSYSWIQLEPGTDTISGLVPQGLTVSSIDIKIKAKSKSSENSDSLPLTVRVQAAGTTAATESSRPTASVNITAQTTADPKSTGVNLVLLAVLLPTLLLVIAVICVVLCWLRRRKHDPPTSKLTTRDISGPLPGSFVVTASGLPASESLQEVSEHLNSNTSLIATSTPERKGYVESREAYMRNSSAADVPRPLATVKLIPSRKPSSATTHKVVGGGRPTFLNSGTFTSLRLGKHSVISRSLSSISETSWYEETVGMMSNHDTNNTALRLFGNRSRGSFRDPTPESAHTGEESRSRWGRSNTASSPQHIMSIIGSDPDTLPLRTEPKEKESQQRPTWLVKKFAWPWSRAGRGSKKEKTSLFARGANKQRSLRSLSSLEISSTHSSHSTQRSNNPNTSRLHRSPELLLPPLAKLPSLPNIGRPVTRKGPVAGQTFGSSPAAKQGLTTGRSETITSTPTPHPRGLLISDTFAATPNWELAPRDSLGISYEDLVKKSPFHPSKTWSTLSTNWTLLGESAIIKDWVTESYGESEAPAKPDAQASSGLPQSGTRDWFDTSVSTYSHIIGGDDGSVRSNQAGQGLGSGGLGKPNESQIFSSMISDQMSESDYACLV</sequence>
<feature type="compositionally biased region" description="Polar residues" evidence="1">
    <location>
        <begin position="810"/>
        <end position="823"/>
    </location>
</feature>
<keyword evidence="3" id="KW-0732">Signal</keyword>
<evidence type="ECO:0000256" key="2">
    <source>
        <dbReference type="SAM" id="Phobius"/>
    </source>
</evidence>
<feature type="region of interest" description="Disordered" evidence="1">
    <location>
        <begin position="895"/>
        <end position="915"/>
    </location>
</feature>
<feature type="compositionally biased region" description="Low complexity" evidence="1">
    <location>
        <begin position="738"/>
        <end position="758"/>
    </location>
</feature>
<feature type="region of interest" description="Disordered" evidence="1">
    <location>
        <begin position="716"/>
        <end position="830"/>
    </location>
</feature>
<proteinExistence type="predicted"/>
<evidence type="ECO:0000256" key="1">
    <source>
        <dbReference type="SAM" id="MobiDB-lite"/>
    </source>
</evidence>
<dbReference type="Proteomes" id="UP001270362">
    <property type="component" value="Unassembled WGS sequence"/>
</dbReference>
<evidence type="ECO:0000259" key="4">
    <source>
        <dbReference type="SMART" id="SM00736"/>
    </source>
</evidence>
<dbReference type="EMBL" id="JAULSO010000003">
    <property type="protein sequence ID" value="KAK3686061.1"/>
    <property type="molecule type" value="Genomic_DNA"/>
</dbReference>
<feature type="signal peptide" evidence="3">
    <location>
        <begin position="1"/>
        <end position="26"/>
    </location>
</feature>
<dbReference type="SMART" id="SM00736">
    <property type="entry name" value="CADG"/>
    <property type="match status" value="1"/>
</dbReference>
<keyword evidence="2" id="KW-0812">Transmembrane</keyword>
<reference evidence="5" key="1">
    <citation type="journal article" date="2023" name="Mol. Phylogenet. Evol.">
        <title>Genome-scale phylogeny and comparative genomics of the fungal order Sordariales.</title>
        <authorList>
            <person name="Hensen N."/>
            <person name="Bonometti L."/>
            <person name="Westerberg I."/>
            <person name="Brannstrom I.O."/>
            <person name="Guillou S."/>
            <person name="Cros-Aarteil S."/>
            <person name="Calhoun S."/>
            <person name="Haridas S."/>
            <person name="Kuo A."/>
            <person name="Mondo S."/>
            <person name="Pangilinan J."/>
            <person name="Riley R."/>
            <person name="LaButti K."/>
            <person name="Andreopoulos B."/>
            <person name="Lipzen A."/>
            <person name="Chen C."/>
            <person name="Yan M."/>
            <person name="Daum C."/>
            <person name="Ng V."/>
            <person name="Clum A."/>
            <person name="Steindorff A."/>
            <person name="Ohm R.A."/>
            <person name="Martin F."/>
            <person name="Silar P."/>
            <person name="Natvig D.O."/>
            <person name="Lalanne C."/>
            <person name="Gautier V."/>
            <person name="Ament-Velasquez S.L."/>
            <person name="Kruys A."/>
            <person name="Hutchinson M.I."/>
            <person name="Powell A.J."/>
            <person name="Barry K."/>
            <person name="Miller A.N."/>
            <person name="Grigoriev I.V."/>
            <person name="Debuchy R."/>
            <person name="Gladieux P."/>
            <person name="Hiltunen Thoren M."/>
            <person name="Johannesson H."/>
        </authorList>
    </citation>
    <scope>NUCLEOTIDE SEQUENCE</scope>
    <source>
        <strain evidence="5">CBS 314.62</strain>
    </source>
</reference>
<feature type="region of interest" description="Disordered" evidence="1">
    <location>
        <begin position="638"/>
        <end position="702"/>
    </location>
</feature>
<feature type="transmembrane region" description="Helical" evidence="2">
    <location>
        <begin position="455"/>
        <end position="479"/>
    </location>
</feature>
<dbReference type="SUPFAM" id="SSF49313">
    <property type="entry name" value="Cadherin-like"/>
    <property type="match status" value="3"/>
</dbReference>
<gene>
    <name evidence="5" type="ORF">B0T22DRAFT_518494</name>
</gene>
<keyword evidence="2" id="KW-1133">Transmembrane helix</keyword>
<dbReference type="InterPro" id="IPR015919">
    <property type="entry name" value="Cadherin-like_sf"/>
</dbReference>
<reference evidence="5" key="2">
    <citation type="submission" date="2023-06" db="EMBL/GenBank/DDBJ databases">
        <authorList>
            <consortium name="Lawrence Berkeley National Laboratory"/>
            <person name="Haridas S."/>
            <person name="Hensen N."/>
            <person name="Bonometti L."/>
            <person name="Westerberg I."/>
            <person name="Brannstrom I.O."/>
            <person name="Guillou S."/>
            <person name="Cros-Aarteil S."/>
            <person name="Calhoun S."/>
            <person name="Kuo A."/>
            <person name="Mondo S."/>
            <person name="Pangilinan J."/>
            <person name="Riley R."/>
            <person name="Labutti K."/>
            <person name="Andreopoulos B."/>
            <person name="Lipzen A."/>
            <person name="Chen C."/>
            <person name="Yanf M."/>
            <person name="Daum C."/>
            <person name="Ng V."/>
            <person name="Clum A."/>
            <person name="Steindorff A."/>
            <person name="Ohm R."/>
            <person name="Martin F."/>
            <person name="Silar P."/>
            <person name="Natvig D."/>
            <person name="Lalanne C."/>
            <person name="Gautier V."/>
            <person name="Ament-Velasquez S.L."/>
            <person name="Kruys A."/>
            <person name="Hutchinson M.I."/>
            <person name="Powell A.J."/>
            <person name="Barry K."/>
            <person name="Miller A.N."/>
            <person name="Grigoriev I.V."/>
            <person name="Debuchy R."/>
            <person name="Gladieux P."/>
            <person name="Thoren M.H."/>
            <person name="Johannesson H."/>
        </authorList>
    </citation>
    <scope>NUCLEOTIDE SEQUENCE</scope>
    <source>
        <strain evidence="5">CBS 314.62</strain>
    </source>
</reference>
<protein>
    <recommendedName>
        <fullName evidence="4">Dystroglycan-type cadherin-like domain-containing protein</fullName>
    </recommendedName>
</protein>
<evidence type="ECO:0000313" key="5">
    <source>
        <dbReference type="EMBL" id="KAK3686061.1"/>
    </source>
</evidence>
<dbReference type="Gene3D" id="2.60.40.10">
    <property type="entry name" value="Immunoglobulins"/>
    <property type="match status" value="3"/>
</dbReference>
<dbReference type="GO" id="GO:0005509">
    <property type="term" value="F:calcium ion binding"/>
    <property type="evidence" value="ECO:0007669"/>
    <property type="project" value="InterPro"/>
</dbReference>
<feature type="compositionally biased region" description="Basic and acidic residues" evidence="1">
    <location>
        <begin position="645"/>
        <end position="662"/>
    </location>
</feature>
<feature type="region of interest" description="Disordered" evidence="1">
    <location>
        <begin position="933"/>
        <end position="954"/>
    </location>
</feature>
<evidence type="ECO:0000313" key="6">
    <source>
        <dbReference type="Proteomes" id="UP001270362"/>
    </source>
</evidence>
<feature type="chain" id="PRO_5041972339" description="Dystroglycan-type cadherin-like domain-containing protein" evidence="3">
    <location>
        <begin position="27"/>
        <end position="977"/>
    </location>
</feature>
<dbReference type="InterPro" id="IPR006644">
    <property type="entry name" value="Cadg"/>
</dbReference>
<name>A0AAE0X6F6_9PEZI</name>
<comment type="caution">
    <text evidence="5">The sequence shown here is derived from an EMBL/GenBank/DDBJ whole genome shotgun (WGS) entry which is preliminary data.</text>
</comment>
<evidence type="ECO:0000256" key="3">
    <source>
        <dbReference type="SAM" id="SignalP"/>
    </source>
</evidence>
<feature type="compositionally biased region" description="Polar residues" evidence="1">
    <location>
        <begin position="665"/>
        <end position="675"/>
    </location>
</feature>
<dbReference type="AlphaFoldDB" id="A0AAE0X6F6"/>